<evidence type="ECO:0000313" key="1">
    <source>
        <dbReference type="EMBL" id="MFC5997113.1"/>
    </source>
</evidence>
<evidence type="ECO:0000313" key="2">
    <source>
        <dbReference type="Proteomes" id="UP001596302"/>
    </source>
</evidence>
<protein>
    <submittedName>
        <fullName evidence="1">Uncharacterized protein</fullName>
    </submittedName>
</protein>
<organism evidence="1 2">
    <name type="scientific">Pseudonocardia hispaniensis</name>
    <dbReference type="NCBI Taxonomy" id="904933"/>
    <lineage>
        <taxon>Bacteria</taxon>
        <taxon>Bacillati</taxon>
        <taxon>Actinomycetota</taxon>
        <taxon>Actinomycetes</taxon>
        <taxon>Pseudonocardiales</taxon>
        <taxon>Pseudonocardiaceae</taxon>
        <taxon>Pseudonocardia</taxon>
    </lineage>
</organism>
<dbReference type="EMBL" id="JBHSQW010000044">
    <property type="protein sequence ID" value="MFC5997113.1"/>
    <property type="molecule type" value="Genomic_DNA"/>
</dbReference>
<name>A0ABW1J8C5_9PSEU</name>
<reference evidence="2" key="1">
    <citation type="journal article" date="2019" name="Int. J. Syst. Evol. Microbiol.">
        <title>The Global Catalogue of Microorganisms (GCM) 10K type strain sequencing project: providing services to taxonomists for standard genome sequencing and annotation.</title>
        <authorList>
            <consortium name="The Broad Institute Genomics Platform"/>
            <consortium name="The Broad Institute Genome Sequencing Center for Infectious Disease"/>
            <person name="Wu L."/>
            <person name="Ma J."/>
        </authorList>
    </citation>
    <scope>NUCLEOTIDE SEQUENCE [LARGE SCALE GENOMIC DNA]</scope>
    <source>
        <strain evidence="2">CCM 8391</strain>
    </source>
</reference>
<gene>
    <name evidence="1" type="ORF">ACFQE5_23145</name>
</gene>
<dbReference type="RefSeq" id="WP_379588045.1">
    <property type="nucleotide sequence ID" value="NZ_JBHSQW010000044.1"/>
</dbReference>
<proteinExistence type="predicted"/>
<dbReference type="Proteomes" id="UP001596302">
    <property type="component" value="Unassembled WGS sequence"/>
</dbReference>
<accession>A0ABW1J8C5</accession>
<comment type="caution">
    <text evidence="1">The sequence shown here is derived from an EMBL/GenBank/DDBJ whole genome shotgun (WGS) entry which is preliminary data.</text>
</comment>
<sequence>MDEDTGGFPPFATPEELRIFLRREQGQLDEHLAVLMLDMAGDAIRAETRQILDEVVDDELTIDRPGGGRILCLPELPVTAVSAVVEHGVALTHGVDYTWAGSGVLTRIGRCWPTEQRAVTVTYTHGYPPRRRPGILRTVALQIAGRAVINPEQVTQLSIGDYSRSWQTAGTGRTGRIELTDWERTQLAELRRYR</sequence>
<keyword evidence="2" id="KW-1185">Reference proteome</keyword>